<name>A0A382CAJ8_9ZZZZ</name>
<organism evidence="1">
    <name type="scientific">marine metagenome</name>
    <dbReference type="NCBI Taxonomy" id="408172"/>
    <lineage>
        <taxon>unclassified sequences</taxon>
        <taxon>metagenomes</taxon>
        <taxon>ecological metagenomes</taxon>
    </lineage>
</organism>
<evidence type="ECO:0000313" key="1">
    <source>
        <dbReference type="EMBL" id="SVB22869.1"/>
    </source>
</evidence>
<dbReference type="AlphaFoldDB" id="A0A382CAJ8"/>
<protein>
    <submittedName>
        <fullName evidence="1">Uncharacterized protein</fullName>
    </submittedName>
</protein>
<dbReference type="EMBL" id="UINC01033491">
    <property type="protein sequence ID" value="SVB22869.1"/>
    <property type="molecule type" value="Genomic_DNA"/>
</dbReference>
<sequence>MFGLPGVKNINQYFKIYNVENFEDINVFSRSNISKKHYCPIIAGVNFFDQSSTIHDFNQLEINNLAFPLLFIPFVSRTSEILGKRIFLKMDNKEFLFNFNQSIYSNYLSGDIVEKSEKINLQFLENKNSFSENEWSELYKISENTFVEESEELKQKAAGAGLTDND</sequence>
<gene>
    <name evidence="1" type="ORF">METZ01_LOCUS175723</name>
</gene>
<proteinExistence type="predicted"/>
<reference evidence="1" key="1">
    <citation type="submission" date="2018-05" db="EMBL/GenBank/DDBJ databases">
        <authorList>
            <person name="Lanie J.A."/>
            <person name="Ng W.-L."/>
            <person name="Kazmierczak K.M."/>
            <person name="Andrzejewski T.M."/>
            <person name="Davidsen T.M."/>
            <person name="Wayne K.J."/>
            <person name="Tettelin H."/>
            <person name="Glass J.I."/>
            <person name="Rusch D."/>
            <person name="Podicherti R."/>
            <person name="Tsui H.-C.T."/>
            <person name="Winkler M.E."/>
        </authorList>
    </citation>
    <scope>NUCLEOTIDE SEQUENCE</scope>
</reference>
<accession>A0A382CAJ8</accession>